<dbReference type="InParanoid" id="A0A0H2R9P1"/>
<accession>A0A0H2R9P1</accession>
<dbReference type="EMBL" id="KQ086226">
    <property type="protein sequence ID" value="KLO06213.1"/>
    <property type="molecule type" value="Genomic_DNA"/>
</dbReference>
<reference evidence="3 4" key="1">
    <citation type="submission" date="2015-04" db="EMBL/GenBank/DDBJ databases">
        <title>Complete genome sequence of Schizopora paradoxa KUC8140, a cosmopolitan wood degrader in East Asia.</title>
        <authorList>
            <consortium name="DOE Joint Genome Institute"/>
            <person name="Min B."/>
            <person name="Park H."/>
            <person name="Jang Y."/>
            <person name="Kim J.-J."/>
            <person name="Kim K.H."/>
            <person name="Pangilinan J."/>
            <person name="Lipzen A."/>
            <person name="Riley R."/>
            <person name="Grigoriev I.V."/>
            <person name="Spatafora J.W."/>
            <person name="Choi I.-G."/>
        </authorList>
    </citation>
    <scope>NUCLEOTIDE SEQUENCE [LARGE SCALE GENOMIC DNA]</scope>
    <source>
        <strain evidence="3 4">KUC8140</strain>
    </source>
</reference>
<feature type="region of interest" description="Disordered" evidence="2">
    <location>
        <begin position="1"/>
        <end position="99"/>
    </location>
</feature>
<name>A0A0H2R9P1_9AGAM</name>
<protein>
    <submittedName>
        <fullName evidence="3">Uncharacterized protein</fullName>
    </submittedName>
</protein>
<evidence type="ECO:0000313" key="3">
    <source>
        <dbReference type="EMBL" id="KLO06213.1"/>
    </source>
</evidence>
<sequence length="167" mass="18523">MSAYNSGALRNFPARSPSPPPRRRRSSSADGTRLPTWNGDDRRFGMPKKANDLGPKFSPITAEGRNAVRTLRGIGVDAGSTTDRQSQNSSQTSLEQKRNSRTIMLEIMEKLIDMNHDLQNELAELKARLRIAAGGHGSELPSEVEDKRKAYFSLRKDLEDLKAAASR</sequence>
<feature type="compositionally biased region" description="Polar residues" evidence="2">
    <location>
        <begin position="79"/>
        <end position="94"/>
    </location>
</feature>
<dbReference type="AlphaFoldDB" id="A0A0H2R9P1"/>
<proteinExistence type="predicted"/>
<dbReference type="Proteomes" id="UP000053477">
    <property type="component" value="Unassembled WGS sequence"/>
</dbReference>
<feature type="coiled-coil region" evidence="1">
    <location>
        <begin position="108"/>
        <end position="164"/>
    </location>
</feature>
<keyword evidence="4" id="KW-1185">Reference proteome</keyword>
<evidence type="ECO:0000256" key="1">
    <source>
        <dbReference type="SAM" id="Coils"/>
    </source>
</evidence>
<gene>
    <name evidence="3" type="ORF">SCHPADRAFT_946283</name>
</gene>
<evidence type="ECO:0000313" key="4">
    <source>
        <dbReference type="Proteomes" id="UP000053477"/>
    </source>
</evidence>
<organism evidence="3 4">
    <name type="scientific">Schizopora paradoxa</name>
    <dbReference type="NCBI Taxonomy" id="27342"/>
    <lineage>
        <taxon>Eukaryota</taxon>
        <taxon>Fungi</taxon>
        <taxon>Dikarya</taxon>
        <taxon>Basidiomycota</taxon>
        <taxon>Agaricomycotina</taxon>
        <taxon>Agaricomycetes</taxon>
        <taxon>Hymenochaetales</taxon>
        <taxon>Schizoporaceae</taxon>
        <taxon>Schizopora</taxon>
    </lineage>
</organism>
<keyword evidence="1" id="KW-0175">Coiled coil</keyword>
<evidence type="ECO:0000256" key="2">
    <source>
        <dbReference type="SAM" id="MobiDB-lite"/>
    </source>
</evidence>